<evidence type="ECO:0000313" key="14">
    <source>
        <dbReference type="Proteomes" id="UP000321805"/>
    </source>
</evidence>
<dbReference type="GO" id="GO:0005886">
    <property type="term" value="C:plasma membrane"/>
    <property type="evidence" value="ECO:0007669"/>
    <property type="project" value="UniProtKB-SubCell"/>
</dbReference>
<keyword evidence="5" id="KW-0808">Transferase</keyword>
<name>A0A5B8U1N0_9ACTN</name>
<evidence type="ECO:0000259" key="11">
    <source>
        <dbReference type="PROSITE" id="PS50109"/>
    </source>
</evidence>
<dbReference type="OrthoDB" id="9813151at2"/>
<dbReference type="PROSITE" id="PS50109">
    <property type="entry name" value="HIS_KIN"/>
    <property type="match status" value="1"/>
</dbReference>
<evidence type="ECO:0000256" key="9">
    <source>
        <dbReference type="ARBA" id="ARBA00023012"/>
    </source>
</evidence>
<dbReference type="PROSITE" id="PS50885">
    <property type="entry name" value="HAMP"/>
    <property type="match status" value="1"/>
</dbReference>
<keyword evidence="6 10" id="KW-0812">Transmembrane</keyword>
<dbReference type="CDD" id="cd06225">
    <property type="entry name" value="HAMP"/>
    <property type="match status" value="1"/>
</dbReference>
<dbReference type="Pfam" id="PF00672">
    <property type="entry name" value="HAMP"/>
    <property type="match status" value="1"/>
</dbReference>
<dbReference type="InterPro" id="IPR003661">
    <property type="entry name" value="HisK_dim/P_dom"/>
</dbReference>
<dbReference type="GO" id="GO:0000155">
    <property type="term" value="F:phosphorelay sensor kinase activity"/>
    <property type="evidence" value="ECO:0007669"/>
    <property type="project" value="InterPro"/>
</dbReference>
<evidence type="ECO:0000256" key="1">
    <source>
        <dbReference type="ARBA" id="ARBA00000085"/>
    </source>
</evidence>
<dbReference type="EC" id="2.7.13.3" evidence="3"/>
<sequence length="469" mass="50868">MRSLRTRLALLVFVIVAVAVGVVALGVLQSLDGALRDRQLRGLRETARQNSAAIDAAIDRGDTAGRINRLVRDAADQTTSRVTLLGVARTPGDVETFLKSDSTAEVEIRDLQFDVAVQAARTGRPAVGTEAGDAGRIGEAALPLRYRDPQTRRWVIGSVIVWSRPLDDIADTVAVVRNRLLAAAVIALVAAALAAMAVSRALSARVNRLQRVAARVAEGDLAARFPVDTRDEIGRLARTLEAMRLQLAELDDARKRFIATASHELRTPLFSLGGFLELLEEEDLDEADRRRFVTQLREQVLRMQKLATDLLDLSRLEAGSLELRSEETDLGDIARRVAGEFAPALAAHGSHVELRLPRDAVRVDCDPERVAQVMRILIDNAITHTPAGTDLVVSASRRADHARLGVGDFGPGIHRTMLPRIFEPFVTTDDAQGSGLGLAIARELAERMNGSLAVQSQAGRTTFTLELPA</sequence>
<dbReference type="Pfam" id="PF00512">
    <property type="entry name" value="HisKA"/>
    <property type="match status" value="1"/>
</dbReference>
<protein>
    <recommendedName>
        <fullName evidence="3">histidine kinase</fullName>
        <ecNumber evidence="3">2.7.13.3</ecNumber>
    </recommendedName>
</protein>
<dbReference type="PANTHER" id="PTHR43711:SF1">
    <property type="entry name" value="HISTIDINE KINASE 1"/>
    <property type="match status" value="1"/>
</dbReference>
<evidence type="ECO:0000256" key="8">
    <source>
        <dbReference type="ARBA" id="ARBA00022989"/>
    </source>
</evidence>
<dbReference type="FunFam" id="1.10.287.130:FF:000001">
    <property type="entry name" value="Two-component sensor histidine kinase"/>
    <property type="match status" value="1"/>
</dbReference>
<keyword evidence="7 13" id="KW-0418">Kinase</keyword>
<reference evidence="13 14" key="1">
    <citation type="journal article" date="2018" name="J. Microbiol.">
        <title>Baekduia soli gen. nov., sp. nov., a novel bacterium isolated from the soil of Baekdu Mountain and proposal of a novel family name, Baekduiaceae fam. nov.</title>
        <authorList>
            <person name="An D.S."/>
            <person name="Siddiqi M.Z."/>
            <person name="Kim K.H."/>
            <person name="Yu H.S."/>
            <person name="Im W.T."/>
        </authorList>
    </citation>
    <scope>NUCLEOTIDE SEQUENCE [LARGE SCALE GENOMIC DNA]</scope>
    <source>
        <strain evidence="13 14">BR7-21</strain>
    </source>
</reference>
<comment type="subcellular location">
    <subcellularLocation>
        <location evidence="2">Cell membrane</location>
    </subcellularLocation>
</comment>
<dbReference type="Pfam" id="PF02518">
    <property type="entry name" value="HATPase_c"/>
    <property type="match status" value="1"/>
</dbReference>
<gene>
    <name evidence="13" type="ORF">FSW04_03415</name>
</gene>
<dbReference type="SUPFAM" id="SSF55874">
    <property type="entry name" value="ATPase domain of HSP90 chaperone/DNA topoisomerase II/histidine kinase"/>
    <property type="match status" value="1"/>
</dbReference>
<keyword evidence="8 10" id="KW-1133">Transmembrane helix</keyword>
<dbReference type="SMART" id="SM00304">
    <property type="entry name" value="HAMP"/>
    <property type="match status" value="1"/>
</dbReference>
<keyword evidence="9" id="KW-0902">Two-component regulatory system</keyword>
<dbReference type="Proteomes" id="UP000321805">
    <property type="component" value="Chromosome"/>
</dbReference>
<dbReference type="PRINTS" id="PR00344">
    <property type="entry name" value="BCTRLSENSOR"/>
</dbReference>
<keyword evidence="10" id="KW-0472">Membrane</keyword>
<evidence type="ECO:0000256" key="5">
    <source>
        <dbReference type="ARBA" id="ARBA00022679"/>
    </source>
</evidence>
<dbReference type="CDD" id="cd00075">
    <property type="entry name" value="HATPase"/>
    <property type="match status" value="1"/>
</dbReference>
<proteinExistence type="predicted"/>
<dbReference type="AlphaFoldDB" id="A0A5B8U1N0"/>
<evidence type="ECO:0000313" key="13">
    <source>
        <dbReference type="EMBL" id="QEC46725.1"/>
    </source>
</evidence>
<evidence type="ECO:0000256" key="4">
    <source>
        <dbReference type="ARBA" id="ARBA00022553"/>
    </source>
</evidence>
<dbReference type="KEGG" id="bsol:FSW04_03415"/>
<evidence type="ECO:0000256" key="2">
    <source>
        <dbReference type="ARBA" id="ARBA00004236"/>
    </source>
</evidence>
<dbReference type="CDD" id="cd00082">
    <property type="entry name" value="HisKA"/>
    <property type="match status" value="1"/>
</dbReference>
<keyword evidence="4" id="KW-0597">Phosphoprotein</keyword>
<dbReference type="SUPFAM" id="SSF158472">
    <property type="entry name" value="HAMP domain-like"/>
    <property type="match status" value="1"/>
</dbReference>
<keyword evidence="14" id="KW-1185">Reference proteome</keyword>
<feature type="domain" description="HAMP" evidence="12">
    <location>
        <begin position="200"/>
        <end position="252"/>
    </location>
</feature>
<dbReference type="InterPro" id="IPR050736">
    <property type="entry name" value="Sensor_HK_Regulatory"/>
</dbReference>
<evidence type="ECO:0000256" key="10">
    <source>
        <dbReference type="SAM" id="Phobius"/>
    </source>
</evidence>
<dbReference type="SUPFAM" id="SSF47384">
    <property type="entry name" value="Homodimeric domain of signal transducing histidine kinase"/>
    <property type="match status" value="1"/>
</dbReference>
<dbReference type="Gene3D" id="6.10.340.10">
    <property type="match status" value="1"/>
</dbReference>
<dbReference type="InterPro" id="IPR003594">
    <property type="entry name" value="HATPase_dom"/>
</dbReference>
<dbReference type="RefSeq" id="WP_146916268.1">
    <property type="nucleotide sequence ID" value="NZ_CP042430.1"/>
</dbReference>
<evidence type="ECO:0000256" key="3">
    <source>
        <dbReference type="ARBA" id="ARBA00012438"/>
    </source>
</evidence>
<dbReference type="SMART" id="SM00388">
    <property type="entry name" value="HisKA"/>
    <property type="match status" value="1"/>
</dbReference>
<evidence type="ECO:0000256" key="6">
    <source>
        <dbReference type="ARBA" id="ARBA00022692"/>
    </source>
</evidence>
<comment type="catalytic activity">
    <reaction evidence="1">
        <text>ATP + protein L-histidine = ADP + protein N-phospho-L-histidine.</text>
        <dbReference type="EC" id="2.7.13.3"/>
    </reaction>
</comment>
<dbReference type="InterPro" id="IPR004358">
    <property type="entry name" value="Sig_transdc_His_kin-like_C"/>
</dbReference>
<dbReference type="EMBL" id="CP042430">
    <property type="protein sequence ID" value="QEC46725.1"/>
    <property type="molecule type" value="Genomic_DNA"/>
</dbReference>
<dbReference type="InterPro" id="IPR036890">
    <property type="entry name" value="HATPase_C_sf"/>
</dbReference>
<feature type="domain" description="Histidine kinase" evidence="11">
    <location>
        <begin position="260"/>
        <end position="469"/>
    </location>
</feature>
<dbReference type="Gene3D" id="1.10.287.130">
    <property type="match status" value="1"/>
</dbReference>
<dbReference type="InterPro" id="IPR036097">
    <property type="entry name" value="HisK_dim/P_sf"/>
</dbReference>
<accession>A0A5B8U1N0</accession>
<dbReference type="SMART" id="SM00387">
    <property type="entry name" value="HATPase_c"/>
    <property type="match status" value="1"/>
</dbReference>
<evidence type="ECO:0000259" key="12">
    <source>
        <dbReference type="PROSITE" id="PS50885"/>
    </source>
</evidence>
<organism evidence="13 14">
    <name type="scientific">Baekduia soli</name>
    <dbReference type="NCBI Taxonomy" id="496014"/>
    <lineage>
        <taxon>Bacteria</taxon>
        <taxon>Bacillati</taxon>
        <taxon>Actinomycetota</taxon>
        <taxon>Thermoleophilia</taxon>
        <taxon>Solirubrobacterales</taxon>
        <taxon>Baekduiaceae</taxon>
        <taxon>Baekduia</taxon>
    </lineage>
</organism>
<dbReference type="InterPro" id="IPR005467">
    <property type="entry name" value="His_kinase_dom"/>
</dbReference>
<feature type="transmembrane region" description="Helical" evidence="10">
    <location>
        <begin position="180"/>
        <end position="202"/>
    </location>
</feature>
<dbReference type="InterPro" id="IPR003660">
    <property type="entry name" value="HAMP_dom"/>
</dbReference>
<evidence type="ECO:0000256" key="7">
    <source>
        <dbReference type="ARBA" id="ARBA00022777"/>
    </source>
</evidence>
<dbReference type="Gene3D" id="3.30.565.10">
    <property type="entry name" value="Histidine kinase-like ATPase, C-terminal domain"/>
    <property type="match status" value="1"/>
</dbReference>
<dbReference type="PANTHER" id="PTHR43711">
    <property type="entry name" value="TWO-COMPONENT HISTIDINE KINASE"/>
    <property type="match status" value="1"/>
</dbReference>